<comment type="function">
    <text evidence="8">Ligates lysine onto the cytidine present at position 34 of the AUA codon-specific tRNA(Ile) that contains the anticodon CAU, in an ATP-dependent manner. Cytidine is converted to lysidine, thus changing the amino acid specificity of the tRNA from methionine to isoleucine.</text>
</comment>
<dbReference type="GO" id="GO:0006400">
    <property type="term" value="P:tRNA modification"/>
    <property type="evidence" value="ECO:0007669"/>
    <property type="project" value="UniProtKB-UniRule"/>
</dbReference>
<dbReference type="OrthoDB" id="9807403at2"/>
<dbReference type="InterPro" id="IPR012094">
    <property type="entry name" value="tRNA_Ile_lys_synt"/>
</dbReference>
<dbReference type="Proteomes" id="UP000322530">
    <property type="component" value="Unassembled WGS sequence"/>
</dbReference>
<dbReference type="GO" id="GO:0005737">
    <property type="term" value="C:cytoplasm"/>
    <property type="evidence" value="ECO:0007669"/>
    <property type="project" value="UniProtKB-SubCell"/>
</dbReference>
<keyword evidence="11" id="KW-1185">Reference proteome</keyword>
<dbReference type="SUPFAM" id="SSF52402">
    <property type="entry name" value="Adenine nucleotide alpha hydrolases-like"/>
    <property type="match status" value="1"/>
</dbReference>
<dbReference type="Pfam" id="PF11734">
    <property type="entry name" value="TilS_C"/>
    <property type="match status" value="1"/>
</dbReference>
<comment type="domain">
    <text evidence="8">The N-terminal region contains the highly conserved SGGXDS motif, predicted to be a P-loop motif involved in ATP binding.</text>
</comment>
<organism evidence="10 11">
    <name type="scientific">Dictyobacter arantiisoli</name>
    <dbReference type="NCBI Taxonomy" id="2014874"/>
    <lineage>
        <taxon>Bacteria</taxon>
        <taxon>Bacillati</taxon>
        <taxon>Chloroflexota</taxon>
        <taxon>Ktedonobacteria</taxon>
        <taxon>Ktedonobacterales</taxon>
        <taxon>Dictyobacteraceae</taxon>
        <taxon>Dictyobacter</taxon>
    </lineage>
</organism>
<evidence type="ECO:0000313" key="10">
    <source>
        <dbReference type="EMBL" id="GCF07160.1"/>
    </source>
</evidence>
<dbReference type="SMART" id="SM00977">
    <property type="entry name" value="TilS_C"/>
    <property type="match status" value="1"/>
</dbReference>
<dbReference type="NCBIfam" id="TIGR02432">
    <property type="entry name" value="lysidine_TilS_N"/>
    <property type="match status" value="1"/>
</dbReference>
<dbReference type="NCBIfam" id="TIGR02433">
    <property type="entry name" value="lysidine_TilS_C"/>
    <property type="match status" value="1"/>
</dbReference>
<dbReference type="InterPro" id="IPR011063">
    <property type="entry name" value="TilS/TtcA_N"/>
</dbReference>
<dbReference type="SUPFAM" id="SSF56037">
    <property type="entry name" value="PheT/TilS domain"/>
    <property type="match status" value="1"/>
</dbReference>
<comment type="subcellular location">
    <subcellularLocation>
        <location evidence="1 8">Cytoplasm</location>
    </subcellularLocation>
</comment>
<evidence type="ECO:0000256" key="1">
    <source>
        <dbReference type="ARBA" id="ARBA00004496"/>
    </source>
</evidence>
<accession>A0A5A5T6R2</accession>
<dbReference type="CDD" id="cd01992">
    <property type="entry name" value="TilS_N"/>
    <property type="match status" value="1"/>
</dbReference>
<dbReference type="PANTHER" id="PTHR43033:SF1">
    <property type="entry name" value="TRNA(ILE)-LYSIDINE SYNTHASE-RELATED"/>
    <property type="match status" value="1"/>
</dbReference>
<dbReference type="Gene3D" id="1.20.59.20">
    <property type="match status" value="1"/>
</dbReference>
<dbReference type="InterPro" id="IPR014729">
    <property type="entry name" value="Rossmann-like_a/b/a_fold"/>
</dbReference>
<dbReference type="AlphaFoldDB" id="A0A5A5T6R2"/>
<keyword evidence="6 8" id="KW-0067">ATP-binding</keyword>
<comment type="similarity">
    <text evidence="8">Belongs to the tRNA(Ile)-lysidine synthase family.</text>
</comment>
<dbReference type="GO" id="GO:0032267">
    <property type="term" value="F:tRNA(Ile)-lysidine synthase activity"/>
    <property type="evidence" value="ECO:0007669"/>
    <property type="project" value="UniProtKB-EC"/>
</dbReference>
<evidence type="ECO:0000259" key="9">
    <source>
        <dbReference type="SMART" id="SM00977"/>
    </source>
</evidence>
<comment type="catalytic activity">
    <reaction evidence="7 8">
        <text>cytidine(34) in tRNA(Ile2) + L-lysine + ATP = lysidine(34) in tRNA(Ile2) + AMP + diphosphate + H(+)</text>
        <dbReference type="Rhea" id="RHEA:43744"/>
        <dbReference type="Rhea" id="RHEA-COMP:10625"/>
        <dbReference type="Rhea" id="RHEA-COMP:10670"/>
        <dbReference type="ChEBI" id="CHEBI:15378"/>
        <dbReference type="ChEBI" id="CHEBI:30616"/>
        <dbReference type="ChEBI" id="CHEBI:32551"/>
        <dbReference type="ChEBI" id="CHEBI:33019"/>
        <dbReference type="ChEBI" id="CHEBI:82748"/>
        <dbReference type="ChEBI" id="CHEBI:83665"/>
        <dbReference type="ChEBI" id="CHEBI:456215"/>
        <dbReference type="EC" id="6.3.4.19"/>
    </reaction>
</comment>
<feature type="binding site" evidence="8">
    <location>
        <begin position="26"/>
        <end position="31"/>
    </location>
    <ligand>
        <name>ATP</name>
        <dbReference type="ChEBI" id="CHEBI:30616"/>
    </ligand>
</feature>
<reference evidence="10 11" key="1">
    <citation type="submission" date="2019-01" db="EMBL/GenBank/DDBJ databases">
        <title>Draft genome sequence of Dictyobacter sp. Uno17.</title>
        <authorList>
            <person name="Wang C.M."/>
            <person name="Zheng Y."/>
            <person name="Sakai Y."/>
            <person name="Abe K."/>
            <person name="Yokota A."/>
            <person name="Yabe S."/>
        </authorList>
    </citation>
    <scope>NUCLEOTIDE SEQUENCE [LARGE SCALE GENOMIC DNA]</scope>
    <source>
        <strain evidence="10 11">Uno17</strain>
    </source>
</reference>
<evidence type="ECO:0000256" key="5">
    <source>
        <dbReference type="ARBA" id="ARBA00022741"/>
    </source>
</evidence>
<dbReference type="InterPro" id="IPR012796">
    <property type="entry name" value="Lysidine-tRNA-synth_C"/>
</dbReference>
<dbReference type="SUPFAM" id="SSF82829">
    <property type="entry name" value="MesJ substrate recognition domain-like"/>
    <property type="match status" value="1"/>
</dbReference>
<evidence type="ECO:0000256" key="8">
    <source>
        <dbReference type="HAMAP-Rule" id="MF_01161"/>
    </source>
</evidence>
<evidence type="ECO:0000313" key="11">
    <source>
        <dbReference type="Proteomes" id="UP000322530"/>
    </source>
</evidence>
<proteinExistence type="inferred from homology"/>
<dbReference type="EC" id="6.3.4.19" evidence="8"/>
<dbReference type="InterPro" id="IPR012795">
    <property type="entry name" value="tRNA_Ile_lys_synt_N"/>
</dbReference>
<evidence type="ECO:0000256" key="3">
    <source>
        <dbReference type="ARBA" id="ARBA00022598"/>
    </source>
</evidence>
<protein>
    <recommendedName>
        <fullName evidence="8">tRNA(Ile)-lysidine synthase</fullName>
        <ecNumber evidence="8">6.3.4.19</ecNumber>
    </recommendedName>
    <alternativeName>
        <fullName evidence="8">tRNA(Ile)-2-lysyl-cytidine synthase</fullName>
    </alternativeName>
    <alternativeName>
        <fullName evidence="8">tRNA(Ile)-lysidine synthetase</fullName>
    </alternativeName>
</protein>
<dbReference type="GO" id="GO:0005524">
    <property type="term" value="F:ATP binding"/>
    <property type="evidence" value="ECO:0007669"/>
    <property type="project" value="UniProtKB-UniRule"/>
</dbReference>
<dbReference type="HAMAP" id="MF_01161">
    <property type="entry name" value="tRNA_Ile_lys_synt"/>
    <property type="match status" value="1"/>
</dbReference>
<gene>
    <name evidence="8 10" type="primary">tilS</name>
    <name evidence="10" type="ORF">KDI_07240</name>
</gene>
<keyword evidence="2 8" id="KW-0963">Cytoplasm</keyword>
<dbReference type="PANTHER" id="PTHR43033">
    <property type="entry name" value="TRNA(ILE)-LYSIDINE SYNTHASE-RELATED"/>
    <property type="match status" value="1"/>
</dbReference>
<evidence type="ECO:0000256" key="4">
    <source>
        <dbReference type="ARBA" id="ARBA00022694"/>
    </source>
</evidence>
<keyword evidence="3 8" id="KW-0436">Ligase</keyword>
<sequence>MLEIIAATIDEYSLLPTEGTVVVAVSGGADSLCLLHVLKQLCGPGKRYPQVQLHIAHLNHQLRGLASEQDAHAVAQLAQAWDIPITLAMLDVAALAQREHRSLEDAARQARYHFLREVAQGQPIAVAHHRDDQAETLVLHWLRGGGIASMVGLQPKQHDIIRPLLSIGRADTLAYCLQHALHPQEDASNSDTRYLRNRIRHEILPTLESINPGFRETLLRNAETMQIDLAWIQTQIDSAWPTVILAEQADNIQVNIPVLRTLSQSIQRHLLRRVTSQLCDGQSPLEVRHYSLLEQLQQRPATREPLTLHLPQQLHVLRQGDILVFKHISKQVESAEITTSPAEVVLSIPGQVVVPGTPWLATAEWLPEASLQQVRPALQRQDWSEVWRILPVTPYVIYIDAAMLISGTLLVRTRRAGDRIQPLGMRQVKKIKEIFIDRHVPRETREQLPLFFSETQCIWLGGVYPAHHVRLTSETQQIVRLSMQSQL</sequence>
<dbReference type="Pfam" id="PF01171">
    <property type="entry name" value="ATP_bind_3"/>
    <property type="match status" value="1"/>
</dbReference>
<name>A0A5A5T6R2_9CHLR</name>
<evidence type="ECO:0000256" key="2">
    <source>
        <dbReference type="ARBA" id="ARBA00022490"/>
    </source>
</evidence>
<evidence type="ECO:0000256" key="7">
    <source>
        <dbReference type="ARBA" id="ARBA00048539"/>
    </source>
</evidence>
<keyword evidence="4 8" id="KW-0819">tRNA processing</keyword>
<dbReference type="Gene3D" id="3.40.50.620">
    <property type="entry name" value="HUPs"/>
    <property type="match status" value="1"/>
</dbReference>
<feature type="domain" description="Lysidine-tRNA(Ile) synthetase C-terminal" evidence="9">
    <location>
        <begin position="409"/>
        <end position="481"/>
    </location>
</feature>
<dbReference type="EMBL" id="BIXY01000007">
    <property type="protein sequence ID" value="GCF07160.1"/>
    <property type="molecule type" value="Genomic_DNA"/>
</dbReference>
<keyword evidence="5 8" id="KW-0547">Nucleotide-binding</keyword>
<evidence type="ECO:0000256" key="6">
    <source>
        <dbReference type="ARBA" id="ARBA00022840"/>
    </source>
</evidence>
<comment type="caution">
    <text evidence="10">The sequence shown here is derived from an EMBL/GenBank/DDBJ whole genome shotgun (WGS) entry which is preliminary data.</text>
</comment>
<dbReference type="RefSeq" id="WP_149400198.1">
    <property type="nucleotide sequence ID" value="NZ_BIXY01000007.1"/>
</dbReference>